<dbReference type="EMBL" id="CP060633">
    <property type="protein sequence ID" value="QNM02820.1"/>
    <property type="molecule type" value="Genomic_DNA"/>
</dbReference>
<evidence type="ECO:0000313" key="1">
    <source>
        <dbReference type="EMBL" id="QNM02820.1"/>
    </source>
</evidence>
<reference evidence="1 2" key="1">
    <citation type="submission" date="2020-08" db="EMBL/GenBank/DDBJ databases">
        <authorList>
            <person name="Liu C."/>
            <person name="Sun Q."/>
        </authorList>
    </citation>
    <scope>NUCLEOTIDE SEQUENCE [LARGE SCALE GENOMIC DNA]</scope>
    <source>
        <strain evidence="1 2">NSJ-8</strain>
    </source>
</reference>
<proteinExistence type="predicted"/>
<name>A0A7G9FW88_9FIRM</name>
<organism evidence="1 2">
    <name type="scientific">Simiaoa sunii</name>
    <dbReference type="NCBI Taxonomy" id="2763672"/>
    <lineage>
        <taxon>Bacteria</taxon>
        <taxon>Bacillati</taxon>
        <taxon>Bacillota</taxon>
        <taxon>Clostridia</taxon>
        <taxon>Lachnospirales</taxon>
        <taxon>Lachnospiraceae</taxon>
        <taxon>Simiaoa</taxon>
    </lineage>
</organism>
<dbReference type="Proteomes" id="UP000515981">
    <property type="component" value="Chromosome"/>
</dbReference>
<evidence type="ECO:0000313" key="2">
    <source>
        <dbReference type="Proteomes" id="UP000515981"/>
    </source>
</evidence>
<sequence>MEQKSKNGVSIIGGADGPTSIFIAGPSEKQPLKVRIKNSIYRYKRIKVEKTIVANPHSLSETVQYAKEKYGLTETAPGNREYIEQIKCLKESLILQHEPELLGEMKDISLPDYFNEASVIEYFGKTKTRSEMIAEMPDSIIPMDFHLYKIEINDNFLEMEIDYTWNIFGMSYSGNKAVMKKFKKIARDLYSYYGVTEEDIINKTERYSSLVTSLSS</sequence>
<dbReference type="AlphaFoldDB" id="A0A7G9FW88"/>
<protein>
    <submittedName>
        <fullName evidence="1">Uncharacterized protein</fullName>
    </submittedName>
</protein>
<dbReference type="RefSeq" id="WP_249326358.1">
    <property type="nucleotide sequence ID" value="NZ_CP060633.1"/>
</dbReference>
<dbReference type="KEGG" id="ssun:H9Q77_01210"/>
<gene>
    <name evidence="1" type="ORF">H9Q77_01210</name>
</gene>
<accession>A0A7G9FW88</accession>
<keyword evidence="2" id="KW-1185">Reference proteome</keyword>